<evidence type="ECO:0000259" key="9">
    <source>
        <dbReference type="Pfam" id="PF25876"/>
    </source>
</evidence>
<keyword evidence="3" id="KW-0813">Transport</keyword>
<keyword evidence="5" id="KW-0997">Cell inner membrane</keyword>
<evidence type="ECO:0000256" key="6">
    <source>
        <dbReference type="ARBA" id="ARBA00023136"/>
    </source>
</evidence>
<dbReference type="Gene3D" id="2.40.50.100">
    <property type="match status" value="1"/>
</dbReference>
<dbReference type="Proteomes" id="UP000230709">
    <property type="component" value="Chromosome"/>
</dbReference>
<evidence type="ECO:0000256" key="5">
    <source>
        <dbReference type="ARBA" id="ARBA00022519"/>
    </source>
</evidence>
<evidence type="ECO:0000259" key="10">
    <source>
        <dbReference type="Pfam" id="PF25917"/>
    </source>
</evidence>
<dbReference type="InterPro" id="IPR058627">
    <property type="entry name" value="MdtA-like_C"/>
</dbReference>
<dbReference type="RefSeq" id="WP_003613609.1">
    <property type="nucleotide sequence ID" value="NZ_ADVE02000001.1"/>
</dbReference>
<accession>A0A2D2D1T0</accession>
<reference evidence="14" key="1">
    <citation type="submission" date="2017-10" db="EMBL/GenBank/DDBJ databases">
        <title>Completed PacBio SMRT sequence of Methylosinus trichosporium OB3b reveals presence of a third large plasmid.</title>
        <authorList>
            <person name="Charles T.C."/>
            <person name="Lynch M.D.J."/>
            <person name="Heil J.R."/>
            <person name="Cheng J."/>
        </authorList>
    </citation>
    <scope>NUCLEOTIDE SEQUENCE [LARGE SCALE GENOMIC DNA]</scope>
    <source>
        <strain evidence="14">OB3b</strain>
    </source>
</reference>
<dbReference type="STRING" id="595536.GCA_000178815_02435"/>
<dbReference type="InterPro" id="IPR058626">
    <property type="entry name" value="MdtA-like_b-barrel"/>
</dbReference>
<dbReference type="InterPro" id="IPR058624">
    <property type="entry name" value="MdtA-like_HH"/>
</dbReference>
<proteinExistence type="inferred from homology"/>
<dbReference type="GO" id="GO:0015562">
    <property type="term" value="F:efflux transmembrane transporter activity"/>
    <property type="evidence" value="ECO:0007669"/>
    <property type="project" value="TreeGrafter"/>
</dbReference>
<dbReference type="InterPro" id="IPR006143">
    <property type="entry name" value="RND_pump_MFP"/>
</dbReference>
<dbReference type="Gene3D" id="2.40.420.20">
    <property type="match status" value="1"/>
</dbReference>
<dbReference type="KEGG" id="mtw:CQW49_13650"/>
<feature type="domain" description="Multidrug resistance protein MdtA-like alpha-helical hairpin" evidence="9">
    <location>
        <begin position="135"/>
        <end position="205"/>
    </location>
</feature>
<dbReference type="AlphaFoldDB" id="A0A2D2D1T0"/>
<evidence type="ECO:0000259" key="12">
    <source>
        <dbReference type="Pfam" id="PF25967"/>
    </source>
</evidence>
<keyword evidence="14" id="KW-1185">Reference proteome</keyword>
<evidence type="ECO:0000256" key="7">
    <source>
        <dbReference type="SAM" id="MobiDB-lite"/>
    </source>
</evidence>
<dbReference type="Gene3D" id="1.10.287.470">
    <property type="entry name" value="Helix hairpin bin"/>
    <property type="match status" value="1"/>
</dbReference>
<protein>
    <submittedName>
        <fullName evidence="13">Efflux RND transporter periplasmic adaptor subunit</fullName>
    </submittedName>
</protein>
<name>A0A2D2D1T0_METT3</name>
<dbReference type="SUPFAM" id="SSF111369">
    <property type="entry name" value="HlyD-like secretion proteins"/>
    <property type="match status" value="1"/>
</dbReference>
<evidence type="ECO:0000256" key="8">
    <source>
        <dbReference type="SAM" id="Phobius"/>
    </source>
</evidence>
<feature type="region of interest" description="Disordered" evidence="7">
    <location>
        <begin position="392"/>
        <end position="418"/>
    </location>
</feature>
<organism evidence="13 14">
    <name type="scientific">Methylosinus trichosporium (strain ATCC 35070 / NCIMB 11131 / UNIQEM 75 / OB3b)</name>
    <dbReference type="NCBI Taxonomy" id="595536"/>
    <lineage>
        <taxon>Bacteria</taxon>
        <taxon>Pseudomonadati</taxon>
        <taxon>Pseudomonadota</taxon>
        <taxon>Alphaproteobacteria</taxon>
        <taxon>Hyphomicrobiales</taxon>
        <taxon>Methylocystaceae</taxon>
        <taxon>Methylosinus</taxon>
    </lineage>
</organism>
<evidence type="ECO:0000259" key="11">
    <source>
        <dbReference type="Pfam" id="PF25944"/>
    </source>
</evidence>
<sequence length="418" mass="44944">MRRVDYYLTAVGRIRPGGNGSRLANGRRTAPALALAALLIGAALWRFFPGLFPQATQTAQPGARRPATPVAAEEARVEDFPVVLTGIGTVVPLATSIVKSQISGQLLEVNFVEGQMVKAGDLLAQVDARPYRHALAQNEAQLQRDLAILRNAERDLQRYRSVSSKVKYAVSTQQIDTQESLVSQYKGIVAIDEATVDAARLNVAYCRIMSLIDGRAGLRQVDPGNFVGPNDQNGVVVVTQLNPITVVFTIPENRLQPVLQRFRAGAKLGVAAFDHGHVVALAKGELFALDNQIDSSTGTVKLRARFANDDEKLYPNQFVNVDLVVETLRDAVTIPRAAVQGEAQNPFVFVIGPGDKVGVRRVTLGPSGDGRIVVEEGLKAKERVVTEGADNLRDGAVVSVPEPAPAGHEKRTTKSPAS</sequence>
<evidence type="ECO:0000256" key="4">
    <source>
        <dbReference type="ARBA" id="ARBA00022475"/>
    </source>
</evidence>
<dbReference type="Pfam" id="PF25944">
    <property type="entry name" value="Beta-barrel_RND"/>
    <property type="match status" value="1"/>
</dbReference>
<keyword evidence="4" id="KW-1003">Cell membrane</keyword>
<dbReference type="Gene3D" id="2.40.30.170">
    <property type="match status" value="1"/>
</dbReference>
<evidence type="ECO:0000313" key="13">
    <source>
        <dbReference type="EMBL" id="ATQ68809.1"/>
    </source>
</evidence>
<dbReference type="Pfam" id="PF25917">
    <property type="entry name" value="BSH_RND"/>
    <property type="match status" value="1"/>
</dbReference>
<evidence type="ECO:0000313" key="14">
    <source>
        <dbReference type="Proteomes" id="UP000230709"/>
    </source>
</evidence>
<comment type="similarity">
    <text evidence="2">Belongs to the membrane fusion protein (MFP) (TC 8.A.1) family.</text>
</comment>
<keyword evidence="8" id="KW-1133">Transmembrane helix</keyword>
<gene>
    <name evidence="13" type="ORF">CQW49_13650</name>
</gene>
<evidence type="ECO:0000256" key="1">
    <source>
        <dbReference type="ARBA" id="ARBA00004236"/>
    </source>
</evidence>
<feature type="transmembrane region" description="Helical" evidence="8">
    <location>
        <begin position="30"/>
        <end position="48"/>
    </location>
</feature>
<dbReference type="Pfam" id="PF25876">
    <property type="entry name" value="HH_MFP_RND"/>
    <property type="match status" value="1"/>
</dbReference>
<feature type="domain" description="Multidrug resistance protein MdtA-like beta-barrel" evidence="11">
    <location>
        <begin position="243"/>
        <end position="325"/>
    </location>
</feature>
<evidence type="ECO:0000256" key="3">
    <source>
        <dbReference type="ARBA" id="ARBA00022448"/>
    </source>
</evidence>
<dbReference type="InterPro" id="IPR058625">
    <property type="entry name" value="MdtA-like_BSH"/>
</dbReference>
<comment type="subcellular location">
    <subcellularLocation>
        <location evidence="1">Cell membrane</location>
    </subcellularLocation>
</comment>
<keyword evidence="6 8" id="KW-0472">Membrane</keyword>
<dbReference type="Pfam" id="PF25967">
    <property type="entry name" value="RND-MFP_C"/>
    <property type="match status" value="1"/>
</dbReference>
<dbReference type="PANTHER" id="PTHR30469:SF12">
    <property type="entry name" value="MULTIDRUG RESISTANCE PROTEIN MDTA"/>
    <property type="match status" value="1"/>
</dbReference>
<dbReference type="GO" id="GO:1990281">
    <property type="term" value="C:efflux pump complex"/>
    <property type="evidence" value="ECO:0007669"/>
    <property type="project" value="TreeGrafter"/>
</dbReference>
<dbReference type="EMBL" id="CP023737">
    <property type="protein sequence ID" value="ATQ68809.1"/>
    <property type="molecule type" value="Genomic_DNA"/>
</dbReference>
<dbReference type="NCBIfam" id="TIGR01730">
    <property type="entry name" value="RND_mfp"/>
    <property type="match status" value="1"/>
</dbReference>
<dbReference type="PANTHER" id="PTHR30469">
    <property type="entry name" value="MULTIDRUG RESISTANCE PROTEIN MDTA"/>
    <property type="match status" value="1"/>
</dbReference>
<keyword evidence="8" id="KW-0812">Transmembrane</keyword>
<feature type="domain" description="Multidrug resistance protein MdtA-like C-terminal permuted SH3" evidence="12">
    <location>
        <begin position="330"/>
        <end position="390"/>
    </location>
</feature>
<evidence type="ECO:0000256" key="2">
    <source>
        <dbReference type="ARBA" id="ARBA00009477"/>
    </source>
</evidence>
<feature type="domain" description="Multidrug resistance protein MdtA-like barrel-sandwich hybrid" evidence="10">
    <location>
        <begin position="98"/>
        <end position="239"/>
    </location>
</feature>